<organism evidence="2">
    <name type="scientific">Gaeumannomyces tritici (strain R3-111a-1)</name>
    <name type="common">Wheat and barley take-all root rot fungus</name>
    <name type="synonym">Gaeumannomyces graminis var. tritici</name>
    <dbReference type="NCBI Taxonomy" id="644352"/>
    <lineage>
        <taxon>Eukaryota</taxon>
        <taxon>Fungi</taxon>
        <taxon>Dikarya</taxon>
        <taxon>Ascomycota</taxon>
        <taxon>Pezizomycotina</taxon>
        <taxon>Sordariomycetes</taxon>
        <taxon>Sordariomycetidae</taxon>
        <taxon>Magnaporthales</taxon>
        <taxon>Magnaporthaceae</taxon>
        <taxon>Gaeumannomyces</taxon>
    </lineage>
</organism>
<keyword evidence="1" id="KW-0732">Signal</keyword>
<dbReference type="RefSeq" id="XP_009218347.1">
    <property type="nucleotide sequence ID" value="XM_009220083.1"/>
</dbReference>
<dbReference type="Proteomes" id="UP000006039">
    <property type="component" value="Unassembled WGS sequence"/>
</dbReference>
<dbReference type="HOGENOM" id="CLU_2197500_0_0_1"/>
<protein>
    <recommendedName>
        <fullName evidence="5">Hydrophobin</fullName>
    </recommendedName>
</protein>
<reference evidence="2" key="2">
    <citation type="submission" date="2010-07" db="EMBL/GenBank/DDBJ databases">
        <authorList>
            <consortium name="The Broad Institute Genome Sequencing Platform"/>
            <consortium name="Broad Institute Genome Sequencing Center for Infectious Disease"/>
            <person name="Ma L.-J."/>
            <person name="Dead R."/>
            <person name="Young S."/>
            <person name="Zeng Q."/>
            <person name="Koehrsen M."/>
            <person name="Alvarado L."/>
            <person name="Berlin A."/>
            <person name="Chapman S.B."/>
            <person name="Chen Z."/>
            <person name="Freedman E."/>
            <person name="Gellesch M."/>
            <person name="Goldberg J."/>
            <person name="Griggs A."/>
            <person name="Gujja S."/>
            <person name="Heilman E.R."/>
            <person name="Heiman D."/>
            <person name="Hepburn T."/>
            <person name="Howarth C."/>
            <person name="Jen D."/>
            <person name="Larson L."/>
            <person name="Mehta T."/>
            <person name="Neiman D."/>
            <person name="Pearson M."/>
            <person name="Roberts A."/>
            <person name="Saif S."/>
            <person name="Shea T."/>
            <person name="Shenoy N."/>
            <person name="Sisk P."/>
            <person name="Stolte C."/>
            <person name="Sykes S."/>
            <person name="Walk T."/>
            <person name="White J."/>
            <person name="Yandava C."/>
            <person name="Haas B."/>
            <person name="Nusbaum C."/>
            <person name="Birren B."/>
        </authorList>
    </citation>
    <scope>NUCLEOTIDE SEQUENCE</scope>
    <source>
        <strain evidence="2">R3-111a-1</strain>
    </source>
</reference>
<dbReference type="EnsemblFungi" id="EJT82338">
    <property type="protein sequence ID" value="EJT82338"/>
    <property type="gene ID" value="GGTG_02312"/>
</dbReference>
<keyword evidence="4" id="KW-1185">Reference proteome</keyword>
<feature type="chain" id="PRO_5015094192" description="Hydrophobin" evidence="1">
    <location>
        <begin position="18"/>
        <end position="116"/>
    </location>
</feature>
<reference evidence="3" key="4">
    <citation type="journal article" date="2015" name="G3 (Bethesda)">
        <title>Genome sequences of three phytopathogenic species of the Magnaporthaceae family of fungi.</title>
        <authorList>
            <person name="Okagaki L.H."/>
            <person name="Nunes C.C."/>
            <person name="Sailsbery J."/>
            <person name="Clay B."/>
            <person name="Brown D."/>
            <person name="John T."/>
            <person name="Oh Y."/>
            <person name="Young N."/>
            <person name="Fitzgerald M."/>
            <person name="Haas B.J."/>
            <person name="Zeng Q."/>
            <person name="Young S."/>
            <person name="Adiconis X."/>
            <person name="Fan L."/>
            <person name="Levin J.Z."/>
            <person name="Mitchell T.K."/>
            <person name="Okubara P.A."/>
            <person name="Farman M.L."/>
            <person name="Kohn L.M."/>
            <person name="Birren B."/>
            <person name="Ma L.-J."/>
            <person name="Dean R.A."/>
        </authorList>
    </citation>
    <scope>NUCLEOTIDE SEQUENCE</scope>
    <source>
        <strain evidence="3">R3-111a-1</strain>
    </source>
</reference>
<dbReference type="eggNOG" id="ENOG502T6BQ">
    <property type="taxonomic scope" value="Eukaryota"/>
</dbReference>
<evidence type="ECO:0000313" key="3">
    <source>
        <dbReference type="EnsemblFungi" id="EJT82338"/>
    </source>
</evidence>
<accession>J3NM07</accession>
<dbReference type="EMBL" id="GL385395">
    <property type="protein sequence ID" value="EJT82338.1"/>
    <property type="molecule type" value="Genomic_DNA"/>
</dbReference>
<evidence type="ECO:0008006" key="5">
    <source>
        <dbReference type="Google" id="ProtNLM"/>
    </source>
</evidence>
<evidence type="ECO:0000313" key="2">
    <source>
        <dbReference type="EMBL" id="EJT82338.1"/>
    </source>
</evidence>
<dbReference type="VEuPathDB" id="FungiDB:GGTG_02312"/>
<gene>
    <name evidence="3" type="primary">20342770</name>
    <name evidence="2" type="ORF">GGTG_02312</name>
</gene>
<proteinExistence type="predicted"/>
<evidence type="ECO:0000313" key="4">
    <source>
        <dbReference type="Proteomes" id="UP000006039"/>
    </source>
</evidence>
<sequence>MLFAGLLITAIFAAVSAASGFPNRQNTTAAEQKQTTSTAGSVAISQTQAPSANHCSQTYQHCGWYLAKDLGYVGAIDSGIYFCLDDTTATLTLDCGARNCCGSGTTAHCCFTGHSA</sequence>
<dbReference type="AlphaFoldDB" id="J3NM07"/>
<dbReference type="GeneID" id="20342770"/>
<evidence type="ECO:0000256" key="1">
    <source>
        <dbReference type="SAM" id="SignalP"/>
    </source>
</evidence>
<feature type="signal peptide" evidence="1">
    <location>
        <begin position="1"/>
        <end position="17"/>
    </location>
</feature>
<dbReference type="OrthoDB" id="10413296at2759"/>
<reference evidence="3" key="5">
    <citation type="submission" date="2018-04" db="UniProtKB">
        <authorList>
            <consortium name="EnsemblFungi"/>
        </authorList>
    </citation>
    <scope>IDENTIFICATION</scope>
    <source>
        <strain evidence="3">R3-111a-1</strain>
    </source>
</reference>
<name>J3NM07_GAET3</name>
<reference evidence="4" key="1">
    <citation type="submission" date="2010-07" db="EMBL/GenBank/DDBJ databases">
        <title>The genome sequence of Gaeumannomyces graminis var. tritici strain R3-111a-1.</title>
        <authorList>
            <consortium name="The Broad Institute Genome Sequencing Platform"/>
            <person name="Ma L.-J."/>
            <person name="Dead R."/>
            <person name="Young S."/>
            <person name="Zeng Q."/>
            <person name="Koehrsen M."/>
            <person name="Alvarado L."/>
            <person name="Berlin A."/>
            <person name="Chapman S.B."/>
            <person name="Chen Z."/>
            <person name="Freedman E."/>
            <person name="Gellesch M."/>
            <person name="Goldberg J."/>
            <person name="Griggs A."/>
            <person name="Gujja S."/>
            <person name="Heilman E.R."/>
            <person name="Heiman D."/>
            <person name="Hepburn T."/>
            <person name="Howarth C."/>
            <person name="Jen D."/>
            <person name="Larson L."/>
            <person name="Mehta T."/>
            <person name="Neiman D."/>
            <person name="Pearson M."/>
            <person name="Roberts A."/>
            <person name="Saif S."/>
            <person name="Shea T."/>
            <person name="Shenoy N."/>
            <person name="Sisk P."/>
            <person name="Stolte C."/>
            <person name="Sykes S."/>
            <person name="Walk T."/>
            <person name="White J."/>
            <person name="Yandava C."/>
            <person name="Haas B."/>
            <person name="Nusbaum C."/>
            <person name="Birren B."/>
        </authorList>
    </citation>
    <scope>NUCLEOTIDE SEQUENCE [LARGE SCALE GENOMIC DNA]</scope>
    <source>
        <strain evidence="4">R3-111a-1</strain>
    </source>
</reference>
<reference evidence="2" key="3">
    <citation type="submission" date="2010-09" db="EMBL/GenBank/DDBJ databases">
        <title>Annotation of Gaeumannomyces graminis var. tritici R3-111a-1.</title>
        <authorList>
            <consortium name="The Broad Institute Genome Sequencing Platform"/>
            <person name="Ma L.-J."/>
            <person name="Dead R."/>
            <person name="Young S.K."/>
            <person name="Zeng Q."/>
            <person name="Gargeya S."/>
            <person name="Fitzgerald M."/>
            <person name="Haas B."/>
            <person name="Abouelleil A."/>
            <person name="Alvarado L."/>
            <person name="Arachchi H.M."/>
            <person name="Berlin A."/>
            <person name="Brown A."/>
            <person name="Chapman S.B."/>
            <person name="Chen Z."/>
            <person name="Dunbar C."/>
            <person name="Freedman E."/>
            <person name="Gearin G."/>
            <person name="Gellesch M."/>
            <person name="Goldberg J."/>
            <person name="Griggs A."/>
            <person name="Gujja S."/>
            <person name="Heiman D."/>
            <person name="Howarth C."/>
            <person name="Larson L."/>
            <person name="Lui A."/>
            <person name="MacDonald P.J.P."/>
            <person name="Mehta T."/>
            <person name="Montmayeur A."/>
            <person name="Murphy C."/>
            <person name="Neiman D."/>
            <person name="Pearson M."/>
            <person name="Priest M."/>
            <person name="Roberts A."/>
            <person name="Saif S."/>
            <person name="Shea T."/>
            <person name="Shenoy N."/>
            <person name="Sisk P."/>
            <person name="Stolte C."/>
            <person name="Sykes S."/>
            <person name="Yandava C."/>
            <person name="Wortman J."/>
            <person name="Nusbaum C."/>
            <person name="Birren B."/>
        </authorList>
    </citation>
    <scope>NUCLEOTIDE SEQUENCE</scope>
    <source>
        <strain evidence="2">R3-111a-1</strain>
    </source>
</reference>